<dbReference type="NCBIfam" id="TIGR01845">
    <property type="entry name" value="outer_NodT"/>
    <property type="match status" value="1"/>
</dbReference>
<evidence type="ECO:0000313" key="4">
    <source>
        <dbReference type="Proteomes" id="UP000588068"/>
    </source>
</evidence>
<keyword evidence="2" id="KW-0812">Transmembrane</keyword>
<dbReference type="SUPFAM" id="SSF56954">
    <property type="entry name" value="Outer membrane efflux proteins (OEP)"/>
    <property type="match status" value="1"/>
</dbReference>
<dbReference type="InterPro" id="IPR010131">
    <property type="entry name" value="MdtP/NodT-like"/>
</dbReference>
<organism evidence="3 4">
    <name type="scientific">Povalibacter uvarum</name>
    <dbReference type="NCBI Taxonomy" id="732238"/>
    <lineage>
        <taxon>Bacteria</taxon>
        <taxon>Pseudomonadati</taxon>
        <taxon>Pseudomonadota</taxon>
        <taxon>Gammaproteobacteria</taxon>
        <taxon>Steroidobacterales</taxon>
        <taxon>Steroidobacteraceae</taxon>
        <taxon>Povalibacter</taxon>
    </lineage>
</organism>
<dbReference type="RefSeq" id="WP_184334561.1">
    <property type="nucleotide sequence ID" value="NZ_JACHHZ010000005.1"/>
</dbReference>
<evidence type="ECO:0000256" key="2">
    <source>
        <dbReference type="RuleBase" id="RU362097"/>
    </source>
</evidence>
<dbReference type="Pfam" id="PF02321">
    <property type="entry name" value="OEP"/>
    <property type="match status" value="2"/>
</dbReference>
<evidence type="ECO:0000256" key="1">
    <source>
        <dbReference type="ARBA" id="ARBA00007613"/>
    </source>
</evidence>
<proteinExistence type="inferred from homology"/>
<keyword evidence="2 3" id="KW-0449">Lipoprotein</keyword>
<sequence>MTRESPDARLRRPLIHTVYAAVALTCASCSTTPPPAPEEIRKQALGNVTVEHPWKAGAMSAEAVQDNWLSSFQDTQLDALVREALNNNPDLRIAAARVEQAGQYLVIAQASLKPWLGIAGTGGMKSGGGGDPTSALQGIMIAASWELDLWGRVRYQRNAARETYASAQSDFEFARQSLAASTAKAWFTATQLGQRADIAAEMVKSAQQLTTLAEDRERVGAGTETDTALARASARDLEDTHQQLEFARGQALRALEVLIGRYPAAEIAARPDLIAMPGAVPVGMPLQMLERRPDVIAAERRVAAAFNRIGEAKAARLPKLSLNLNFGAIDSEILQLKEDFENPTGGAGARLVAPLYQGGALNANVEIRTLEQKEAIADYARIALRALSEVENALAASASLATRVSLLTQSLDEQTRTMGLVQERFKIGRIDRRSVEQQNLGVQNAKLALLNVRTEELAQRVNLHLALGGSFETPQRQAEARP</sequence>
<dbReference type="Gene3D" id="1.20.1600.10">
    <property type="entry name" value="Outer membrane efflux proteins (OEP)"/>
    <property type="match status" value="1"/>
</dbReference>
<comment type="subcellular location">
    <subcellularLocation>
        <location evidence="2">Cell outer membrane</location>
        <topology evidence="2">Lipid-anchor</topology>
    </subcellularLocation>
</comment>
<dbReference type="Gene3D" id="2.20.200.10">
    <property type="entry name" value="Outer membrane efflux proteins (OEP)"/>
    <property type="match status" value="1"/>
</dbReference>
<comment type="caution">
    <text evidence="3">The sequence shown here is derived from an EMBL/GenBank/DDBJ whole genome shotgun (WGS) entry which is preliminary data.</text>
</comment>
<dbReference type="AlphaFoldDB" id="A0A841HT15"/>
<keyword evidence="2" id="KW-0472">Membrane</keyword>
<keyword evidence="2" id="KW-1134">Transmembrane beta strand</keyword>
<dbReference type="GO" id="GO:0015562">
    <property type="term" value="F:efflux transmembrane transporter activity"/>
    <property type="evidence" value="ECO:0007669"/>
    <property type="project" value="InterPro"/>
</dbReference>
<dbReference type="Proteomes" id="UP000588068">
    <property type="component" value="Unassembled WGS sequence"/>
</dbReference>
<keyword evidence="4" id="KW-1185">Reference proteome</keyword>
<dbReference type="PANTHER" id="PTHR30203:SF32">
    <property type="entry name" value="CATION EFFLUX SYSTEM PROTEIN CUSC"/>
    <property type="match status" value="1"/>
</dbReference>
<gene>
    <name evidence="3" type="ORF">HNQ60_004048</name>
</gene>
<dbReference type="PANTHER" id="PTHR30203">
    <property type="entry name" value="OUTER MEMBRANE CATION EFFLUX PROTEIN"/>
    <property type="match status" value="1"/>
</dbReference>
<dbReference type="InterPro" id="IPR003423">
    <property type="entry name" value="OMP_efflux"/>
</dbReference>
<dbReference type="EMBL" id="JACHHZ010000005">
    <property type="protein sequence ID" value="MBB6095158.1"/>
    <property type="molecule type" value="Genomic_DNA"/>
</dbReference>
<dbReference type="GO" id="GO:0009279">
    <property type="term" value="C:cell outer membrane"/>
    <property type="evidence" value="ECO:0007669"/>
    <property type="project" value="UniProtKB-SubCell"/>
</dbReference>
<accession>A0A841HT15</accession>
<name>A0A841HT15_9GAMM</name>
<evidence type="ECO:0000313" key="3">
    <source>
        <dbReference type="EMBL" id="MBB6095158.1"/>
    </source>
</evidence>
<comment type="similarity">
    <text evidence="1 2">Belongs to the outer membrane factor (OMF) (TC 1.B.17) family.</text>
</comment>
<keyword evidence="2" id="KW-0564">Palmitate</keyword>
<reference evidence="3 4" key="1">
    <citation type="submission" date="2020-08" db="EMBL/GenBank/DDBJ databases">
        <title>Genomic Encyclopedia of Type Strains, Phase IV (KMG-IV): sequencing the most valuable type-strain genomes for metagenomic binning, comparative biology and taxonomic classification.</title>
        <authorList>
            <person name="Goeker M."/>
        </authorList>
    </citation>
    <scope>NUCLEOTIDE SEQUENCE [LARGE SCALE GENOMIC DNA]</scope>
    <source>
        <strain evidence="3 4">DSM 26723</strain>
    </source>
</reference>
<protein>
    <submittedName>
        <fullName evidence="3">NodT family efflux transporter outer membrane factor (OMF) lipoprotein</fullName>
    </submittedName>
</protein>